<gene>
    <name evidence="3" type="ORF">RJ641_008142</name>
</gene>
<sequence>MENTPAPRTRPTGALPSPRLLRSRSGAPTSSTTKSSKENINPSKRNSFSTEIPKVQRSTSQRNYDGPGRVKRSPSVPKPPSAWALSPGRAYFPIFSPSESSGPQTQRLNLKMSFGGNGGGVLKYFRQKKVPPDQQDGFQRFRILHNRLFQWRFANARAEASMAVGKSEAEKKFFGIWIRICKLRNSTVEKQTQIQKLKLEKKLFQIIKWEMCWLEEWAKLEKKNVEAIGRITRKLSAMTIGLPLVDGAKLFEQARETQVTLRELIETAKEVSGGTREDNCHGCFTTGTRLQLHPPLDSQAKEKSLRVHLIQVSQRAPDGTNLSVPRARTRILDQYHWHYSNSLP</sequence>
<accession>A0AAN8V0R3</accession>
<reference evidence="3 4" key="1">
    <citation type="submission" date="2023-12" db="EMBL/GenBank/DDBJ databases">
        <title>A high-quality genome assembly for Dillenia turbinata (Dilleniales).</title>
        <authorList>
            <person name="Chanderbali A."/>
        </authorList>
    </citation>
    <scope>NUCLEOTIDE SEQUENCE [LARGE SCALE GENOMIC DNA]</scope>
    <source>
        <strain evidence="3">LSX21</strain>
        <tissue evidence="3">Leaf</tissue>
    </source>
</reference>
<comment type="similarity">
    <text evidence="1">Belongs to the QWRF family.</text>
</comment>
<evidence type="ECO:0000313" key="4">
    <source>
        <dbReference type="Proteomes" id="UP001370490"/>
    </source>
</evidence>
<protein>
    <submittedName>
        <fullName evidence="3">QWRF family</fullName>
    </submittedName>
</protein>
<dbReference type="GO" id="GO:0051225">
    <property type="term" value="P:spindle assembly"/>
    <property type="evidence" value="ECO:0007669"/>
    <property type="project" value="TreeGrafter"/>
</dbReference>
<dbReference type="AlphaFoldDB" id="A0AAN8V0R3"/>
<dbReference type="GO" id="GO:0005880">
    <property type="term" value="C:nuclear microtubule"/>
    <property type="evidence" value="ECO:0007669"/>
    <property type="project" value="TreeGrafter"/>
</dbReference>
<feature type="compositionally biased region" description="Polar residues" evidence="2">
    <location>
        <begin position="26"/>
        <end position="63"/>
    </location>
</feature>
<keyword evidence="4" id="KW-1185">Reference proteome</keyword>
<comment type="caution">
    <text evidence="3">The sequence shown here is derived from an EMBL/GenBank/DDBJ whole genome shotgun (WGS) entry which is preliminary data.</text>
</comment>
<dbReference type="EMBL" id="JBAMMX010000015">
    <property type="protein sequence ID" value="KAK6926423.1"/>
    <property type="molecule type" value="Genomic_DNA"/>
</dbReference>
<dbReference type="PANTHER" id="PTHR31807">
    <property type="entry name" value="AUGMIN FAMILY MEMBER"/>
    <property type="match status" value="1"/>
</dbReference>
<name>A0AAN8V0R3_9MAGN</name>
<evidence type="ECO:0000256" key="1">
    <source>
        <dbReference type="ARBA" id="ARBA00010016"/>
    </source>
</evidence>
<dbReference type="PANTHER" id="PTHR31807:SF27">
    <property type="entry name" value="QWRF MOTIF-CONTAINING PROTEIN 7"/>
    <property type="match status" value="1"/>
</dbReference>
<dbReference type="GO" id="GO:0008017">
    <property type="term" value="F:microtubule binding"/>
    <property type="evidence" value="ECO:0007669"/>
    <property type="project" value="TreeGrafter"/>
</dbReference>
<feature type="region of interest" description="Disordered" evidence="2">
    <location>
        <begin position="1"/>
        <end position="82"/>
    </location>
</feature>
<proteinExistence type="inferred from homology"/>
<evidence type="ECO:0000313" key="3">
    <source>
        <dbReference type="EMBL" id="KAK6926423.1"/>
    </source>
</evidence>
<evidence type="ECO:0000256" key="2">
    <source>
        <dbReference type="SAM" id="MobiDB-lite"/>
    </source>
</evidence>
<dbReference type="GO" id="GO:0005737">
    <property type="term" value="C:cytoplasm"/>
    <property type="evidence" value="ECO:0007669"/>
    <property type="project" value="TreeGrafter"/>
</dbReference>
<dbReference type="InterPro" id="IPR007573">
    <property type="entry name" value="QWRF"/>
</dbReference>
<organism evidence="3 4">
    <name type="scientific">Dillenia turbinata</name>
    <dbReference type="NCBI Taxonomy" id="194707"/>
    <lineage>
        <taxon>Eukaryota</taxon>
        <taxon>Viridiplantae</taxon>
        <taxon>Streptophyta</taxon>
        <taxon>Embryophyta</taxon>
        <taxon>Tracheophyta</taxon>
        <taxon>Spermatophyta</taxon>
        <taxon>Magnoliopsida</taxon>
        <taxon>eudicotyledons</taxon>
        <taxon>Gunneridae</taxon>
        <taxon>Pentapetalae</taxon>
        <taxon>Dilleniales</taxon>
        <taxon>Dilleniaceae</taxon>
        <taxon>Dillenia</taxon>
    </lineage>
</organism>
<dbReference type="Pfam" id="PF04484">
    <property type="entry name" value="QWRF"/>
    <property type="match status" value="1"/>
</dbReference>
<dbReference type="Proteomes" id="UP001370490">
    <property type="component" value="Unassembled WGS sequence"/>
</dbReference>